<dbReference type="EC" id="3.6.4.12" evidence="11"/>
<dbReference type="SMART" id="SM00382">
    <property type="entry name" value="AAA"/>
    <property type="match status" value="1"/>
</dbReference>
<dbReference type="PROSITE" id="PS00847">
    <property type="entry name" value="MCM_1"/>
    <property type="match status" value="1"/>
</dbReference>
<evidence type="ECO:0000256" key="11">
    <source>
        <dbReference type="RuleBase" id="RU365012"/>
    </source>
</evidence>
<evidence type="ECO:0000313" key="14">
    <source>
        <dbReference type="EMBL" id="CAL1705541.1"/>
    </source>
</evidence>
<evidence type="ECO:0000256" key="4">
    <source>
        <dbReference type="ARBA" id="ARBA00022801"/>
    </source>
</evidence>
<evidence type="ECO:0000256" key="12">
    <source>
        <dbReference type="SAM" id="MobiDB-lite"/>
    </source>
</evidence>
<evidence type="ECO:0000256" key="5">
    <source>
        <dbReference type="ARBA" id="ARBA00022806"/>
    </source>
</evidence>
<organism evidence="14 15">
    <name type="scientific">Somion occarium</name>
    <dbReference type="NCBI Taxonomy" id="3059160"/>
    <lineage>
        <taxon>Eukaryota</taxon>
        <taxon>Fungi</taxon>
        <taxon>Dikarya</taxon>
        <taxon>Basidiomycota</taxon>
        <taxon>Agaricomycotina</taxon>
        <taxon>Agaricomycetes</taxon>
        <taxon>Polyporales</taxon>
        <taxon>Cerrenaceae</taxon>
        <taxon>Somion</taxon>
    </lineage>
</organism>
<dbReference type="InterPro" id="IPR012340">
    <property type="entry name" value="NA-bd_OB-fold"/>
</dbReference>
<evidence type="ECO:0000256" key="2">
    <source>
        <dbReference type="ARBA" id="ARBA00022705"/>
    </source>
</evidence>
<keyword evidence="2 11" id="KW-0235">DNA replication</keyword>
<keyword evidence="5 11" id="KW-0347">Helicase</keyword>
<keyword evidence="9 11" id="KW-0131">Cell cycle</keyword>
<sequence length="781" mass="87893">MALPVININVDYESEKQKISQFLSSFEGQDGDLANGIADLDLDGDGDATRLRGKYMRQLQRIANRDQQMLVIDLEDITDFEKNVGELVHRIQSNTRRYVELFSDVVDRIMPIPTKDISEQDEVIDVILHQRRERNERLEGTQDGFPAHLLRRYNLYFKPLLSDISMAVREVKGAHLGKLITVRGIVTRVSEVKPLLLVNAYTCDVCGSETFQDISGKQFQPISDCQNENECKKNSIRGSLHMQTRACRFSPFQEVRIQEMPDQVPVGHIPRSMTIHVHGSLTRQMNPGDVVQLGGIFLPIPYTGYQAIRAGLLTDTFLEAHYVNQLKKQYADMETTPEIRQAVAELQSDPSLYQKLAQSIAPEIYGHIDVKKALLLLLVGGVTKTMGDGMKIRGDLNVCLMGDPGVAKSQLLKYIAKIAPRGVYTTGKGSSGVGLTAAVMRDPVTDEMVLEGGALVLADNGICCIDEFDKMEETDRTAIHEVMEQQTISISKAGISTTLNARTSVLAAANPLYGRYNTKVSPVENINLPAALLSRFDLLFLMIDKPSRDDDERLAQHVTHVHMFNEPPELEYDPVDPLLVRHYIAGARQIRPTVPAEVSNYVVESYVRLRKLSKEEEEQNKTHSYTSARTLLGVLRLSQALARLRYSPVVDQGDVDEALRLMEVSKESLYESEDNDFDHDRSAVSQIYRLIRDMAVTSRKSSRRKPKRPRRLGKGPGGERDEDMDEDDEDEELSLVDVRARVLQAGFTEAQLMETVVAYEDNDVWMRVANNTKLRFIQGEV</sequence>
<evidence type="ECO:0000256" key="1">
    <source>
        <dbReference type="ARBA" id="ARBA00004123"/>
    </source>
</evidence>
<keyword evidence="8 11" id="KW-0539">Nucleus</keyword>
<keyword evidence="4 11" id="KW-0378">Hydrolase</keyword>
<evidence type="ECO:0000256" key="9">
    <source>
        <dbReference type="ARBA" id="ARBA00023306"/>
    </source>
</evidence>
<evidence type="ECO:0000313" key="15">
    <source>
        <dbReference type="Proteomes" id="UP001497453"/>
    </source>
</evidence>
<dbReference type="PANTHER" id="PTHR11630">
    <property type="entry name" value="DNA REPLICATION LICENSING FACTOR MCM FAMILY MEMBER"/>
    <property type="match status" value="1"/>
</dbReference>
<keyword evidence="3 10" id="KW-0547">Nucleotide-binding</keyword>
<comment type="subcellular location">
    <subcellularLocation>
        <location evidence="1 11">Nucleus</location>
    </subcellularLocation>
</comment>
<evidence type="ECO:0000259" key="13">
    <source>
        <dbReference type="PROSITE" id="PS50051"/>
    </source>
</evidence>
<dbReference type="InterPro" id="IPR031327">
    <property type="entry name" value="MCM"/>
</dbReference>
<dbReference type="InterPro" id="IPR041562">
    <property type="entry name" value="MCM_lid"/>
</dbReference>
<dbReference type="Proteomes" id="UP001497453">
    <property type="component" value="Chromosome 3"/>
</dbReference>
<dbReference type="Gene3D" id="2.20.28.10">
    <property type="match status" value="1"/>
</dbReference>
<name>A0ABP1DCE2_9APHY</name>
<keyword evidence="7 10" id="KW-0238">DNA-binding</keyword>
<protein>
    <recommendedName>
        <fullName evidence="11">DNA replication licensing factor MCM7</fullName>
        <ecNumber evidence="11">3.6.4.12</ecNumber>
    </recommendedName>
</protein>
<reference evidence="15" key="1">
    <citation type="submission" date="2024-04" db="EMBL/GenBank/DDBJ databases">
        <authorList>
            <person name="Shaw F."/>
            <person name="Minotto A."/>
        </authorList>
    </citation>
    <scope>NUCLEOTIDE SEQUENCE [LARGE SCALE GENOMIC DNA]</scope>
</reference>
<gene>
    <name evidence="11" type="primary">MCM7</name>
    <name evidence="14" type="ORF">GFSPODELE1_LOCUS5472</name>
</gene>
<dbReference type="PRINTS" id="PR01657">
    <property type="entry name" value="MCMFAMILY"/>
</dbReference>
<keyword evidence="6 10" id="KW-0067">ATP-binding</keyword>
<dbReference type="InterPro" id="IPR018525">
    <property type="entry name" value="MCM_CS"/>
</dbReference>
<dbReference type="InterPro" id="IPR027925">
    <property type="entry name" value="MCM_N"/>
</dbReference>
<dbReference type="PANTHER" id="PTHR11630:SF26">
    <property type="entry name" value="DNA REPLICATION LICENSING FACTOR MCM7"/>
    <property type="match status" value="1"/>
</dbReference>
<evidence type="ECO:0000256" key="7">
    <source>
        <dbReference type="ARBA" id="ARBA00023125"/>
    </source>
</evidence>
<feature type="compositionally biased region" description="Acidic residues" evidence="12">
    <location>
        <begin position="720"/>
        <end position="731"/>
    </location>
</feature>
<comment type="catalytic activity">
    <reaction evidence="11">
        <text>ATP + H2O = ADP + phosphate + H(+)</text>
        <dbReference type="Rhea" id="RHEA:13065"/>
        <dbReference type="ChEBI" id="CHEBI:15377"/>
        <dbReference type="ChEBI" id="CHEBI:15378"/>
        <dbReference type="ChEBI" id="CHEBI:30616"/>
        <dbReference type="ChEBI" id="CHEBI:43474"/>
        <dbReference type="ChEBI" id="CHEBI:456216"/>
        <dbReference type="EC" id="3.6.4.12"/>
    </reaction>
</comment>
<dbReference type="Gene3D" id="3.30.1640.10">
    <property type="entry name" value="mini-chromosome maintenance (MCM) complex, chain A, domain 1"/>
    <property type="match status" value="1"/>
</dbReference>
<feature type="compositionally biased region" description="Basic residues" evidence="12">
    <location>
        <begin position="700"/>
        <end position="713"/>
    </location>
</feature>
<dbReference type="InterPro" id="IPR008050">
    <property type="entry name" value="MCM7"/>
</dbReference>
<dbReference type="Gene3D" id="2.40.50.140">
    <property type="entry name" value="Nucleic acid-binding proteins"/>
    <property type="match status" value="1"/>
</dbReference>
<dbReference type="Pfam" id="PF14551">
    <property type="entry name" value="MCM_N"/>
    <property type="match status" value="1"/>
</dbReference>
<evidence type="ECO:0000256" key="6">
    <source>
        <dbReference type="ARBA" id="ARBA00022840"/>
    </source>
</evidence>
<dbReference type="PROSITE" id="PS50051">
    <property type="entry name" value="MCM_2"/>
    <property type="match status" value="1"/>
</dbReference>
<dbReference type="Pfam" id="PF17855">
    <property type="entry name" value="MCM_lid"/>
    <property type="match status" value="1"/>
</dbReference>
<feature type="region of interest" description="Disordered" evidence="12">
    <location>
        <begin position="697"/>
        <end position="731"/>
    </location>
</feature>
<evidence type="ECO:0000256" key="8">
    <source>
        <dbReference type="ARBA" id="ARBA00023242"/>
    </source>
</evidence>
<dbReference type="CDD" id="cd17758">
    <property type="entry name" value="MCM7"/>
    <property type="match status" value="1"/>
</dbReference>
<dbReference type="SUPFAM" id="SSF52540">
    <property type="entry name" value="P-loop containing nucleoside triphosphate hydrolases"/>
    <property type="match status" value="1"/>
</dbReference>
<dbReference type="InterPro" id="IPR001208">
    <property type="entry name" value="MCM_dom"/>
</dbReference>
<dbReference type="EMBL" id="OZ037946">
    <property type="protein sequence ID" value="CAL1705541.1"/>
    <property type="molecule type" value="Genomic_DNA"/>
</dbReference>
<dbReference type="Pfam" id="PF24901">
    <property type="entry name" value="WHD_MCM7"/>
    <property type="match status" value="1"/>
</dbReference>
<dbReference type="InterPro" id="IPR003593">
    <property type="entry name" value="AAA+_ATPase"/>
</dbReference>
<proteinExistence type="inferred from homology"/>
<comment type="similarity">
    <text evidence="10">Belongs to the MCM family.</text>
</comment>
<dbReference type="InterPro" id="IPR027417">
    <property type="entry name" value="P-loop_NTPase"/>
</dbReference>
<keyword evidence="15" id="KW-1185">Reference proteome</keyword>
<evidence type="ECO:0000256" key="3">
    <source>
        <dbReference type="ARBA" id="ARBA00022741"/>
    </source>
</evidence>
<dbReference type="InterPro" id="IPR033762">
    <property type="entry name" value="MCM_OB"/>
</dbReference>
<feature type="domain" description="MCM C-terminal AAA(+) ATPase" evidence="13">
    <location>
        <begin position="352"/>
        <end position="558"/>
    </location>
</feature>
<dbReference type="Pfam" id="PF17207">
    <property type="entry name" value="MCM_OB"/>
    <property type="match status" value="1"/>
</dbReference>
<dbReference type="SUPFAM" id="SSF50249">
    <property type="entry name" value="Nucleic acid-binding proteins"/>
    <property type="match status" value="1"/>
</dbReference>
<evidence type="ECO:0000256" key="10">
    <source>
        <dbReference type="RuleBase" id="RU004070"/>
    </source>
</evidence>
<dbReference type="SMART" id="SM00350">
    <property type="entry name" value="MCM"/>
    <property type="match status" value="1"/>
</dbReference>
<dbReference type="Pfam" id="PF00493">
    <property type="entry name" value="MCM"/>
    <property type="match status" value="1"/>
</dbReference>
<dbReference type="Gene3D" id="3.40.50.300">
    <property type="entry name" value="P-loop containing nucleotide triphosphate hydrolases"/>
    <property type="match status" value="1"/>
</dbReference>
<comment type="function">
    <text evidence="11">Acts as component of the MCM2-7 complex (MCM complex) which is the replicative helicase essential for 'once per cell cycle' DNA replication initiation and elongation in eukaryotic cells. The active ATPase sites in the MCM2-7 ring are formed through the interaction surfaces of two neighboring subunits such that a critical structure of a conserved arginine finger motif is provided in trans relative to the ATP-binding site of the Walker A box of the adjacent subunit. The six ATPase active sites, however, are likely to contribute differentially to the complex helicase activity.</text>
</comment>
<dbReference type="PRINTS" id="PR01663">
    <property type="entry name" value="MCMPROTEIN7"/>
</dbReference>
<accession>A0ABP1DCE2</accession>